<evidence type="ECO:0000256" key="5">
    <source>
        <dbReference type="ARBA" id="ARBA00023014"/>
    </source>
</evidence>
<dbReference type="Gene3D" id="3.40.50.280">
    <property type="entry name" value="Cobalamin-binding domain"/>
    <property type="match status" value="1"/>
</dbReference>
<organism evidence="8 9">
    <name type="scientific">Ignicoccus hospitalis (strain KIN4/I / DSM 18386 / JCM 14125)</name>
    <dbReference type="NCBI Taxonomy" id="453591"/>
    <lineage>
        <taxon>Archaea</taxon>
        <taxon>Thermoproteota</taxon>
        <taxon>Thermoprotei</taxon>
        <taxon>Desulfurococcales</taxon>
        <taxon>Desulfurococcaceae</taxon>
        <taxon>Ignicoccus</taxon>
    </lineage>
</organism>
<protein>
    <submittedName>
        <fullName evidence="8">Radical SAM domain protein</fullName>
    </submittedName>
</protein>
<proteinExistence type="predicted"/>
<dbReference type="STRING" id="453591.Igni_0368"/>
<evidence type="ECO:0000313" key="8">
    <source>
        <dbReference type="EMBL" id="ABU81551.1"/>
    </source>
</evidence>
<evidence type="ECO:0000256" key="3">
    <source>
        <dbReference type="ARBA" id="ARBA00022723"/>
    </source>
</evidence>
<dbReference type="HOGENOM" id="CLU_042889_0_0_2"/>
<dbReference type="InterPro" id="IPR023404">
    <property type="entry name" value="rSAM_horseshoe"/>
</dbReference>
<evidence type="ECO:0000256" key="2">
    <source>
        <dbReference type="ARBA" id="ARBA00022691"/>
    </source>
</evidence>
<keyword evidence="5" id="KW-0411">Iron-sulfur</keyword>
<dbReference type="InterPro" id="IPR006638">
    <property type="entry name" value="Elp3/MiaA/NifB-like_rSAM"/>
</dbReference>
<dbReference type="GO" id="GO:0051536">
    <property type="term" value="F:iron-sulfur cluster binding"/>
    <property type="evidence" value="ECO:0007669"/>
    <property type="project" value="UniProtKB-KW"/>
</dbReference>
<dbReference type="InterPro" id="IPR007197">
    <property type="entry name" value="rSAM"/>
</dbReference>
<dbReference type="OrthoDB" id="358785at2157"/>
<dbReference type="InterPro" id="IPR058240">
    <property type="entry name" value="rSAM_sf"/>
</dbReference>
<dbReference type="PROSITE" id="PS51918">
    <property type="entry name" value="RADICAL_SAM"/>
    <property type="match status" value="1"/>
</dbReference>
<accession>A8A9E9</accession>
<keyword evidence="4" id="KW-0408">Iron</keyword>
<dbReference type="PhylomeDB" id="A8A9E9"/>
<dbReference type="SFLD" id="SFLDS00029">
    <property type="entry name" value="Radical_SAM"/>
    <property type="match status" value="1"/>
</dbReference>
<dbReference type="Pfam" id="PF02310">
    <property type="entry name" value="B12-binding"/>
    <property type="match status" value="1"/>
</dbReference>
<dbReference type="Proteomes" id="UP000000262">
    <property type="component" value="Chromosome"/>
</dbReference>
<evidence type="ECO:0000259" key="7">
    <source>
        <dbReference type="PROSITE" id="PS51918"/>
    </source>
</evidence>
<dbReference type="PANTHER" id="PTHR43409">
    <property type="entry name" value="ANAEROBIC MAGNESIUM-PROTOPORPHYRIN IX MONOMETHYL ESTER CYCLASE-RELATED"/>
    <property type="match status" value="1"/>
</dbReference>
<sequence length="421" mass="47015">MKPLYVHLLRKDTKYSAYSVVAIVESSGFEATLVKDPAQALELAKKRPVVFGVSLMTTDLLDENLLRWIKALKGKAFLVAGGPHATGDPWGTLNLGFDAAVHGEAEETLPELLRALEEGSDWRRVKGVYSDEGFSGPRGLADLDRYPPWPHWRGLVGPIEITRGCPFACSYCQTTFMFKAFVRHRSIENVIKYASIMRDMGLKDMRFITPNALSYGGDGRRPNLEAVEELLARLKKLGVRTFFGSFPSEVRPEFVNEESIKILKKYVSNKRLVIGAQSASDAVLKRIHRGHAWEDVVNAVEVSVKHGFVPEVDFILGLPGESEEDMMETLRGMRKLASMGARAHLHYFMPLPGTPLAYADPTPLPERVRKEVAKLVGEGKGWGQWLKQEEVSWKIVELRRKGVILPKRRALISSPGLPARG</sequence>
<keyword evidence="9" id="KW-1185">Reference proteome</keyword>
<feature type="domain" description="B12-binding" evidence="6">
    <location>
        <begin position="1"/>
        <end position="123"/>
    </location>
</feature>
<dbReference type="InterPro" id="IPR006158">
    <property type="entry name" value="Cobalamin-bd"/>
</dbReference>
<evidence type="ECO:0000259" key="6">
    <source>
        <dbReference type="PROSITE" id="PS51332"/>
    </source>
</evidence>
<dbReference type="SUPFAM" id="SSF102114">
    <property type="entry name" value="Radical SAM enzymes"/>
    <property type="match status" value="1"/>
</dbReference>
<dbReference type="GO" id="GO:0046872">
    <property type="term" value="F:metal ion binding"/>
    <property type="evidence" value="ECO:0007669"/>
    <property type="project" value="UniProtKB-KW"/>
</dbReference>
<keyword evidence="2" id="KW-0949">S-adenosyl-L-methionine</keyword>
<dbReference type="AlphaFoldDB" id="A8A9E9"/>
<dbReference type="EMBL" id="CP000816">
    <property type="protein sequence ID" value="ABU81551.1"/>
    <property type="molecule type" value="Genomic_DNA"/>
</dbReference>
<dbReference type="eggNOG" id="arCOG01356">
    <property type="taxonomic scope" value="Archaea"/>
</dbReference>
<dbReference type="KEGG" id="iho:Igni_0368"/>
<dbReference type="PANTHER" id="PTHR43409:SF17">
    <property type="entry name" value="METHYLTHIOTRANSFERASE MJ0865-RELATED"/>
    <property type="match status" value="1"/>
</dbReference>
<dbReference type="InterPro" id="IPR023980">
    <property type="entry name" value="CHP04013_B12-bd/rSAM"/>
</dbReference>
<comment type="cofactor">
    <cofactor evidence="1">
        <name>[4Fe-4S] cluster</name>
        <dbReference type="ChEBI" id="CHEBI:49883"/>
    </cofactor>
</comment>
<evidence type="ECO:0000256" key="1">
    <source>
        <dbReference type="ARBA" id="ARBA00001966"/>
    </source>
</evidence>
<dbReference type="PROSITE" id="PS51332">
    <property type="entry name" value="B12_BINDING"/>
    <property type="match status" value="1"/>
</dbReference>
<evidence type="ECO:0000313" key="9">
    <source>
        <dbReference type="Proteomes" id="UP000000262"/>
    </source>
</evidence>
<dbReference type="InterPro" id="IPR051198">
    <property type="entry name" value="BchE-like"/>
</dbReference>
<gene>
    <name evidence="8" type="ordered locus">Igni_0368</name>
</gene>
<dbReference type="CDD" id="cd02068">
    <property type="entry name" value="radical_SAM_B12_BD"/>
    <property type="match status" value="1"/>
</dbReference>
<evidence type="ECO:0000256" key="4">
    <source>
        <dbReference type="ARBA" id="ARBA00023004"/>
    </source>
</evidence>
<feature type="domain" description="Radical SAM core" evidence="7">
    <location>
        <begin position="151"/>
        <end position="387"/>
    </location>
</feature>
<reference evidence="8 9" key="1">
    <citation type="journal article" date="2008" name="Genome Biol.">
        <title>A genomic analysis of the archaeal system Ignicoccus hospitalis-Nanoarchaeum equitans.</title>
        <authorList>
            <person name="Podar M."/>
            <person name="Anderson I."/>
            <person name="Makarova K.S."/>
            <person name="Elkins J.G."/>
            <person name="Ivanova N."/>
            <person name="Wall M.A."/>
            <person name="Lykidis A."/>
            <person name="Mavromatis K."/>
            <person name="Sun H."/>
            <person name="Hudson M.E."/>
            <person name="Chen W."/>
            <person name="Deciu C."/>
            <person name="Hutchison D."/>
            <person name="Eads J.R."/>
            <person name="Anderson A."/>
            <person name="Fernandes F."/>
            <person name="Szeto E."/>
            <person name="Lapidus A."/>
            <person name="Kyrpides N.C."/>
            <person name="Saier M.H.Jr."/>
            <person name="Richardson P.M."/>
            <person name="Rachel R."/>
            <person name="Huber H."/>
            <person name="Eisen J.A."/>
            <person name="Koonin E.V."/>
            <person name="Keller M."/>
            <person name="Stetter K.O."/>
        </authorList>
    </citation>
    <scope>NUCLEOTIDE SEQUENCE [LARGE SCALE GENOMIC DNA]</scope>
    <source>
        <strain evidence="9">KIN4/I / DSM 18386 / JCM 14125</strain>
    </source>
</reference>
<dbReference type="CDD" id="cd01335">
    <property type="entry name" value="Radical_SAM"/>
    <property type="match status" value="1"/>
</dbReference>
<dbReference type="Pfam" id="PF04055">
    <property type="entry name" value="Radical_SAM"/>
    <property type="match status" value="1"/>
</dbReference>
<dbReference type="RefSeq" id="WP_011998403.1">
    <property type="nucleotide sequence ID" value="NC_009776.1"/>
</dbReference>
<dbReference type="SFLD" id="SFLDG01082">
    <property type="entry name" value="B12-binding_domain_containing"/>
    <property type="match status" value="1"/>
</dbReference>
<dbReference type="GO" id="GO:0031419">
    <property type="term" value="F:cobalamin binding"/>
    <property type="evidence" value="ECO:0007669"/>
    <property type="project" value="InterPro"/>
</dbReference>
<keyword evidence="3" id="KW-0479">Metal-binding</keyword>
<dbReference type="NCBIfam" id="TIGR04013">
    <property type="entry name" value="B12_SAM_MJ_1487"/>
    <property type="match status" value="1"/>
</dbReference>
<name>A8A9E9_IGNH4</name>
<dbReference type="Gene3D" id="3.80.30.20">
    <property type="entry name" value="tm_1862 like domain"/>
    <property type="match status" value="1"/>
</dbReference>
<dbReference type="GeneID" id="5561879"/>
<dbReference type="SMART" id="SM00729">
    <property type="entry name" value="Elp3"/>
    <property type="match status" value="1"/>
</dbReference>
<dbReference type="GO" id="GO:0003824">
    <property type="term" value="F:catalytic activity"/>
    <property type="evidence" value="ECO:0007669"/>
    <property type="project" value="InterPro"/>
</dbReference>